<evidence type="ECO:0000256" key="5">
    <source>
        <dbReference type="ARBA" id="ARBA00023157"/>
    </source>
</evidence>
<name>A0ABR3BT21_9TREE</name>
<dbReference type="RefSeq" id="XP_066614282.1">
    <property type="nucleotide sequence ID" value="XM_066757898.1"/>
</dbReference>
<dbReference type="PANTHER" id="PTHR12645:SF1">
    <property type="entry name" value="FAD-LINKED SULFHYDRYL OXIDASE ERV2"/>
    <property type="match status" value="1"/>
</dbReference>
<dbReference type="Proteomes" id="UP000054399">
    <property type="component" value="Unassembled WGS sequence"/>
</dbReference>
<dbReference type="Gene3D" id="1.20.120.310">
    <property type="entry name" value="ERV/ALR sulfhydryl oxidase domain"/>
    <property type="match status" value="1"/>
</dbReference>
<keyword evidence="2 6" id="KW-0285">Flavoprotein</keyword>
<dbReference type="SUPFAM" id="SSF69000">
    <property type="entry name" value="FAD-dependent thiol oxidase"/>
    <property type="match status" value="1"/>
</dbReference>
<proteinExistence type="predicted"/>
<evidence type="ECO:0000313" key="9">
    <source>
        <dbReference type="EMBL" id="KAL0250095.1"/>
    </source>
</evidence>
<evidence type="ECO:0000256" key="1">
    <source>
        <dbReference type="ARBA" id="ARBA00001974"/>
    </source>
</evidence>
<comment type="catalytic activity">
    <reaction evidence="6">
        <text>2 R'C(R)SH + O2 = R'C(R)S-S(R)CR' + H2O2</text>
        <dbReference type="Rhea" id="RHEA:17357"/>
        <dbReference type="ChEBI" id="CHEBI:15379"/>
        <dbReference type="ChEBI" id="CHEBI:16240"/>
        <dbReference type="ChEBI" id="CHEBI:16520"/>
        <dbReference type="ChEBI" id="CHEBI:17412"/>
        <dbReference type="EC" id="1.8.3.2"/>
    </reaction>
</comment>
<gene>
    <name evidence="9" type="ORF">I308_103401</name>
</gene>
<dbReference type="EMBL" id="ATAM02000005">
    <property type="protein sequence ID" value="KAL0250095.1"/>
    <property type="molecule type" value="Genomic_DNA"/>
</dbReference>
<accession>A0ABR3BT21</accession>
<dbReference type="Pfam" id="PF04777">
    <property type="entry name" value="Evr1_Alr"/>
    <property type="match status" value="1"/>
</dbReference>
<keyword evidence="6" id="KW-1133">Transmembrane helix</keyword>
<evidence type="ECO:0000256" key="3">
    <source>
        <dbReference type="ARBA" id="ARBA00022827"/>
    </source>
</evidence>
<comment type="caution">
    <text evidence="9">The sequence shown here is derived from an EMBL/GenBank/DDBJ whole genome shotgun (WGS) entry which is preliminary data.</text>
</comment>
<feature type="region of interest" description="Disordered" evidence="7">
    <location>
        <begin position="252"/>
        <end position="294"/>
    </location>
</feature>
<keyword evidence="6" id="KW-0472">Membrane</keyword>
<dbReference type="InterPro" id="IPR036774">
    <property type="entry name" value="ERV/ALR_sulphydryl_oxid_sf"/>
</dbReference>
<evidence type="ECO:0000256" key="6">
    <source>
        <dbReference type="RuleBase" id="RU371123"/>
    </source>
</evidence>
<reference evidence="9 10" key="2">
    <citation type="submission" date="2024-01" db="EMBL/GenBank/DDBJ databases">
        <title>Comparative genomics of Cryptococcus and Kwoniella reveals pathogenesis evolution and contrasting modes of karyotype evolution via chromosome fusion or intercentromeric recombination.</title>
        <authorList>
            <person name="Coelho M.A."/>
            <person name="David-Palma M."/>
            <person name="Shea T."/>
            <person name="Bowers K."/>
            <person name="Mcginley-Smith S."/>
            <person name="Mohammad A.W."/>
            <person name="Gnirke A."/>
            <person name="Yurkov A.M."/>
            <person name="Nowrousian M."/>
            <person name="Sun S."/>
            <person name="Cuomo C.A."/>
            <person name="Heitman J."/>
        </authorList>
    </citation>
    <scope>NUCLEOTIDE SEQUENCE [LARGE SCALE GENOMIC DNA]</scope>
    <source>
        <strain evidence="9 10">IND107</strain>
    </source>
</reference>
<evidence type="ECO:0000313" key="10">
    <source>
        <dbReference type="Proteomes" id="UP000054399"/>
    </source>
</evidence>
<dbReference type="PROSITE" id="PS51324">
    <property type="entry name" value="ERV_ALR"/>
    <property type="match status" value="1"/>
</dbReference>
<feature type="transmembrane region" description="Helical" evidence="6">
    <location>
        <begin position="12"/>
        <end position="31"/>
    </location>
</feature>
<dbReference type="InterPro" id="IPR039799">
    <property type="entry name" value="ALR/ERV"/>
</dbReference>
<evidence type="ECO:0000256" key="7">
    <source>
        <dbReference type="SAM" id="MobiDB-lite"/>
    </source>
</evidence>
<evidence type="ECO:0000256" key="4">
    <source>
        <dbReference type="ARBA" id="ARBA00023002"/>
    </source>
</evidence>
<sequence length="294" mass="32745">MLGPLVHIPRLLRVALLCAFIVIVPTLYLLYPSAERLPAPGEWQAGGIDSEHWREPVKPDFTRYEYEEGRAWGEEVVTQGEASVVMDGDVIHGGVIMPKLENATAKAELGRAAWRVLHLMTLRYPDEPTEDDRLALKSYFHLFSRLYPCGECAQEFQKLLKEYPPQTSSRKSASLWLCHVHNQSSLVSVESSPSSATSESYHKNGVDVVKAMTEAVHDPTILSHGGAALQGEFEVVASGEGVGLSADEVDEGRALEKEEEQMISQEQVGGHEWKKSQVVKEEEWEKERANHGLD</sequence>
<keyword evidence="10" id="KW-1185">Reference proteome</keyword>
<protein>
    <recommendedName>
        <fullName evidence="6">Sulfhydryl oxidase</fullName>
        <ecNumber evidence="6">1.8.3.2</ecNumber>
    </recommendedName>
</protein>
<feature type="domain" description="ERV/ALR sulfhydryl oxidase" evidence="8">
    <location>
        <begin position="102"/>
        <end position="205"/>
    </location>
</feature>
<feature type="compositionally biased region" description="Basic and acidic residues" evidence="7">
    <location>
        <begin position="269"/>
        <end position="294"/>
    </location>
</feature>
<dbReference type="EC" id="1.8.3.2" evidence="6"/>
<keyword evidence="4 6" id="KW-0560">Oxidoreductase</keyword>
<dbReference type="InterPro" id="IPR017905">
    <property type="entry name" value="ERV/ALR_sulphydryl_oxidase"/>
</dbReference>
<keyword evidence="5" id="KW-1015">Disulfide bond</keyword>
<dbReference type="PANTHER" id="PTHR12645">
    <property type="entry name" value="ALR/ERV"/>
    <property type="match status" value="1"/>
</dbReference>
<evidence type="ECO:0000256" key="2">
    <source>
        <dbReference type="ARBA" id="ARBA00022630"/>
    </source>
</evidence>
<keyword evidence="3 6" id="KW-0274">FAD</keyword>
<dbReference type="GeneID" id="91990257"/>
<comment type="cofactor">
    <cofactor evidence="1 6">
        <name>FAD</name>
        <dbReference type="ChEBI" id="CHEBI:57692"/>
    </cofactor>
</comment>
<evidence type="ECO:0000259" key="8">
    <source>
        <dbReference type="PROSITE" id="PS51324"/>
    </source>
</evidence>
<reference evidence="10" key="1">
    <citation type="submission" date="2015-01" db="EMBL/GenBank/DDBJ databases">
        <title>The Genome Sequence of Cryptococcus gattii MMRL2647.</title>
        <authorList>
            <consortium name="The Broad Institute Genomics Platform"/>
            <person name="Cuomo C."/>
            <person name="Litvintseva A."/>
            <person name="Chen Y."/>
            <person name="Heitman J."/>
            <person name="Sun S."/>
            <person name="Springer D."/>
            <person name="Dromer F."/>
            <person name="Young S."/>
            <person name="Zeng Q."/>
            <person name="Gargeya S."/>
            <person name="Abouelleil A."/>
            <person name="Alvarado L."/>
            <person name="Chapman S.B."/>
            <person name="Gainer-Dewar J."/>
            <person name="Goldberg J."/>
            <person name="Griggs A."/>
            <person name="Gujja S."/>
            <person name="Hansen M."/>
            <person name="Howarth C."/>
            <person name="Imamovic A."/>
            <person name="Larimer J."/>
            <person name="Murphy C."/>
            <person name="Naylor J."/>
            <person name="Pearson M."/>
            <person name="Priest M."/>
            <person name="Roberts A."/>
            <person name="Saif S."/>
            <person name="Shea T."/>
            <person name="Sykes S."/>
            <person name="Wortman J."/>
            <person name="Nusbaum C."/>
            <person name="Birren B."/>
        </authorList>
    </citation>
    <scope>NUCLEOTIDE SEQUENCE [LARGE SCALE GENOMIC DNA]</scope>
    <source>
        <strain evidence="10">IND107</strain>
    </source>
</reference>
<keyword evidence="6" id="KW-0812">Transmembrane</keyword>
<organism evidence="9 10">
    <name type="scientific">Cryptococcus tetragattii IND107</name>
    <dbReference type="NCBI Taxonomy" id="1296105"/>
    <lineage>
        <taxon>Eukaryota</taxon>
        <taxon>Fungi</taxon>
        <taxon>Dikarya</taxon>
        <taxon>Basidiomycota</taxon>
        <taxon>Agaricomycotina</taxon>
        <taxon>Tremellomycetes</taxon>
        <taxon>Tremellales</taxon>
        <taxon>Cryptococcaceae</taxon>
        <taxon>Cryptococcus</taxon>
        <taxon>Cryptococcus gattii species complex</taxon>
    </lineage>
</organism>